<dbReference type="EMBL" id="JBIMZQ010000005">
    <property type="protein sequence ID" value="KAL3671243.1"/>
    <property type="molecule type" value="Genomic_DNA"/>
</dbReference>
<evidence type="ECO:0000313" key="2">
    <source>
        <dbReference type="EMBL" id="KAL3671250.1"/>
    </source>
</evidence>
<proteinExistence type="predicted"/>
<name>A0ABD3FWX2_9STRA</name>
<accession>A0ABD3FWX2</accession>
<dbReference type="EMBL" id="JBIMZQ010000005">
    <property type="protein sequence ID" value="KAL3671250.1"/>
    <property type="molecule type" value="Genomic_DNA"/>
</dbReference>
<evidence type="ECO:0000313" key="3">
    <source>
        <dbReference type="Proteomes" id="UP001632037"/>
    </source>
</evidence>
<dbReference type="AlphaFoldDB" id="A0ABD3FWX2"/>
<keyword evidence="3" id="KW-1185">Reference proteome</keyword>
<evidence type="ECO:0000313" key="1">
    <source>
        <dbReference type="EMBL" id="KAL3671243.1"/>
    </source>
</evidence>
<protein>
    <recommendedName>
        <fullName evidence="4">Alpha/beta hydrolase fold-3 domain-containing protein</fullName>
    </recommendedName>
</protein>
<comment type="caution">
    <text evidence="1">The sequence shown here is derived from an EMBL/GenBank/DDBJ whole genome shotgun (WGS) entry which is preliminary data.</text>
</comment>
<gene>
    <name evidence="1" type="ORF">V7S43_003175</name>
    <name evidence="2" type="ORF">V7S43_003182</name>
</gene>
<sequence length="82" mass="8748">MCWGSWVGATLRKPTLSYVSFHPTWLVENILKGDGAVDKLAAAVKVPQLLMAAGDDPDFVKPGGSVDKIIKARAEVGRAAVR</sequence>
<dbReference type="Proteomes" id="UP001632037">
    <property type="component" value="Unassembled WGS sequence"/>
</dbReference>
<evidence type="ECO:0008006" key="4">
    <source>
        <dbReference type="Google" id="ProtNLM"/>
    </source>
</evidence>
<reference evidence="1 3" key="1">
    <citation type="submission" date="2024-09" db="EMBL/GenBank/DDBJ databases">
        <title>Genome sequencing and assembly of Phytophthora oleae, isolate VK10A, causative agent of rot of olive drupes.</title>
        <authorList>
            <person name="Conti Taguali S."/>
            <person name="Riolo M."/>
            <person name="La Spada F."/>
            <person name="Cacciola S.O."/>
            <person name="Dionisio G."/>
        </authorList>
    </citation>
    <scope>NUCLEOTIDE SEQUENCE [LARGE SCALE GENOMIC DNA]</scope>
    <source>
        <strain evidence="1 3">VK10A</strain>
    </source>
</reference>
<organism evidence="1 3">
    <name type="scientific">Phytophthora oleae</name>
    <dbReference type="NCBI Taxonomy" id="2107226"/>
    <lineage>
        <taxon>Eukaryota</taxon>
        <taxon>Sar</taxon>
        <taxon>Stramenopiles</taxon>
        <taxon>Oomycota</taxon>
        <taxon>Peronosporomycetes</taxon>
        <taxon>Peronosporales</taxon>
        <taxon>Peronosporaceae</taxon>
        <taxon>Phytophthora</taxon>
    </lineage>
</organism>